<protein>
    <submittedName>
        <fullName evidence="1">Ribonuclease H2, subunit C</fullName>
    </submittedName>
</protein>
<dbReference type="PANTHER" id="PTHR47204:SF1">
    <property type="entry name" value="RIBONUCLEASE H2 SUBUNIT C"/>
    <property type="match status" value="1"/>
</dbReference>
<dbReference type="CDD" id="cd09271">
    <property type="entry name" value="RNase_H2-C"/>
    <property type="match status" value="1"/>
</dbReference>
<accession>A0A9P9HQ99</accession>
<dbReference type="GO" id="GO:0032299">
    <property type="term" value="C:ribonuclease H2 complex"/>
    <property type="evidence" value="ECO:0007669"/>
    <property type="project" value="InterPro"/>
</dbReference>
<comment type="caution">
    <text evidence="1">The sequence shown here is derived from an EMBL/GenBank/DDBJ whole genome shotgun (WGS) entry which is preliminary data.</text>
</comment>
<dbReference type="Gene3D" id="2.40.128.680">
    <property type="match status" value="1"/>
</dbReference>
<proteinExistence type="predicted"/>
<dbReference type="OrthoDB" id="6222486at2759"/>
<evidence type="ECO:0000313" key="1">
    <source>
        <dbReference type="EMBL" id="KAH7260589.1"/>
    </source>
</evidence>
<dbReference type="InterPro" id="IPR013924">
    <property type="entry name" value="RNase_H2_suC"/>
</dbReference>
<dbReference type="AlphaFoldDB" id="A0A9P9HQ99"/>
<name>A0A9P9HQ99_FUSSL</name>
<keyword evidence="2" id="KW-1185">Reference proteome</keyword>
<dbReference type="Pfam" id="PF08615">
    <property type="entry name" value="RNase_H2_suC"/>
    <property type="match status" value="1"/>
</dbReference>
<reference evidence="1" key="1">
    <citation type="journal article" date="2021" name="Nat. Commun.">
        <title>Genetic determinants of endophytism in the Arabidopsis root mycobiome.</title>
        <authorList>
            <person name="Mesny F."/>
            <person name="Miyauchi S."/>
            <person name="Thiergart T."/>
            <person name="Pickel B."/>
            <person name="Atanasova L."/>
            <person name="Karlsson M."/>
            <person name="Huettel B."/>
            <person name="Barry K.W."/>
            <person name="Haridas S."/>
            <person name="Chen C."/>
            <person name="Bauer D."/>
            <person name="Andreopoulos W."/>
            <person name="Pangilinan J."/>
            <person name="LaButti K."/>
            <person name="Riley R."/>
            <person name="Lipzen A."/>
            <person name="Clum A."/>
            <person name="Drula E."/>
            <person name="Henrissat B."/>
            <person name="Kohler A."/>
            <person name="Grigoriev I.V."/>
            <person name="Martin F.M."/>
            <person name="Hacquard S."/>
        </authorList>
    </citation>
    <scope>NUCLEOTIDE SEQUENCE</scope>
    <source>
        <strain evidence="1">FSSC 5 MPI-SDFR-AT-0091</strain>
    </source>
</reference>
<dbReference type="EMBL" id="JAGTJS010000008">
    <property type="protein sequence ID" value="KAH7260589.1"/>
    <property type="molecule type" value="Genomic_DNA"/>
</dbReference>
<organism evidence="1 2">
    <name type="scientific">Fusarium solani</name>
    <name type="common">Filamentous fungus</name>
    <dbReference type="NCBI Taxonomy" id="169388"/>
    <lineage>
        <taxon>Eukaryota</taxon>
        <taxon>Fungi</taxon>
        <taxon>Dikarya</taxon>
        <taxon>Ascomycota</taxon>
        <taxon>Pezizomycotina</taxon>
        <taxon>Sordariomycetes</taxon>
        <taxon>Hypocreomycetidae</taxon>
        <taxon>Hypocreales</taxon>
        <taxon>Nectriaceae</taxon>
        <taxon>Fusarium</taxon>
        <taxon>Fusarium solani species complex</taxon>
    </lineage>
</organism>
<dbReference type="PANTHER" id="PTHR47204">
    <property type="entry name" value="OS02G0168900 PROTEIN"/>
    <property type="match status" value="1"/>
</dbReference>
<gene>
    <name evidence="1" type="ORF">B0J15DRAFT_492850</name>
</gene>
<sequence length="155" mass="17339">MSQPILSIKSNDNKAKAVTNLLPCRIHHDGPIPDVSTYWSPTTAEDGTKLAYFRGRKLHGKTIKLPEQCRGVVVERRQEKEQQPVVEEPVVVVDDDEAEKEPVGTMQVTAEFDEMVIWGHETVADAAGDPYIRSMEEWLQVAGQIHSYSEEAPGK</sequence>
<dbReference type="Proteomes" id="UP000736672">
    <property type="component" value="Unassembled WGS sequence"/>
</dbReference>
<evidence type="ECO:0000313" key="2">
    <source>
        <dbReference type="Proteomes" id="UP000736672"/>
    </source>
</evidence>
<dbReference type="GO" id="GO:0006401">
    <property type="term" value="P:RNA catabolic process"/>
    <property type="evidence" value="ECO:0007669"/>
    <property type="project" value="InterPro"/>
</dbReference>